<protein>
    <submittedName>
        <fullName evidence="6">Hybrid peroxiredoxin hyPrx5</fullName>
        <ecNumber evidence="6">1.11.1.15</ecNumber>
    </submittedName>
</protein>
<dbReference type="GO" id="GO:0005737">
    <property type="term" value="C:cytoplasm"/>
    <property type="evidence" value="ECO:0007669"/>
    <property type="project" value="TreeGrafter"/>
</dbReference>
<keyword evidence="1 6" id="KW-0575">Peroxidase</keyword>
<evidence type="ECO:0000256" key="4">
    <source>
        <dbReference type="ARBA" id="ARBA00023284"/>
    </source>
</evidence>
<dbReference type="InterPro" id="IPR002109">
    <property type="entry name" value="Glutaredoxin"/>
</dbReference>
<dbReference type="PRINTS" id="PR00160">
    <property type="entry name" value="GLUTAREDOXIN"/>
</dbReference>
<dbReference type="Pfam" id="PF00462">
    <property type="entry name" value="Glutaredoxin"/>
    <property type="match status" value="1"/>
</dbReference>
<dbReference type="EC" id="1.11.1.15" evidence="6"/>
<sequence>MYSSHEGQKAPSVQFKLRQNDEWVSVVSDELFADKTVIVFGLPGAYTPTCSSMHLPRYDELYNTFRQQGIDEIYCLAVNDTFVMNSWARDENVKHVKMLPDGNGEFTEQMGLIFDAQELGFGKRTWRYSMLIKNGVIEKQFIEPVEPGDPYKVSDADTMLRYVAPNAQLSESVALFTKPGCPYCAKAKQMLHDHQIDFEEIILGTDATTVSLRAISGRHTVPQIFVGGKIIGGSEQLEQWLKQRH</sequence>
<name>A0A2H9T5D0_9ZZZZ</name>
<keyword evidence="4" id="KW-0676">Redox-active center</keyword>
<dbReference type="InterPro" id="IPR036249">
    <property type="entry name" value="Thioredoxin-like_sf"/>
</dbReference>
<comment type="caution">
    <text evidence="6">The sequence shown here is derived from an EMBL/GenBank/DDBJ whole genome shotgun (WGS) entry which is preliminary data.</text>
</comment>
<dbReference type="InterPro" id="IPR013766">
    <property type="entry name" value="Thioredoxin_domain"/>
</dbReference>
<dbReference type="GO" id="GO:0045454">
    <property type="term" value="P:cell redox homeostasis"/>
    <property type="evidence" value="ECO:0007669"/>
    <property type="project" value="TreeGrafter"/>
</dbReference>
<keyword evidence="3" id="KW-1015">Disulfide bond</keyword>
<evidence type="ECO:0000259" key="5">
    <source>
        <dbReference type="PROSITE" id="PS51352"/>
    </source>
</evidence>
<evidence type="ECO:0000256" key="3">
    <source>
        <dbReference type="ARBA" id="ARBA00023157"/>
    </source>
</evidence>
<dbReference type="InterPro" id="IPR013740">
    <property type="entry name" value="Redoxin"/>
</dbReference>
<proteinExistence type="predicted"/>
<reference evidence="6" key="1">
    <citation type="journal article" date="2017" name="Appl. Environ. Microbiol.">
        <title>Molecular characterization of an Endozoicomonas-like organism causing infection in king scallop Pecten maximus L.</title>
        <authorList>
            <person name="Cano I."/>
            <person name="van Aerle R."/>
            <person name="Ross S."/>
            <person name="Verner-Jeffreys D.W."/>
            <person name="Paley R.K."/>
            <person name="Rimmer G."/>
            <person name="Ryder D."/>
            <person name="Hooper P."/>
            <person name="Stone D."/>
            <person name="Feist S.W."/>
        </authorList>
    </citation>
    <scope>NUCLEOTIDE SEQUENCE</scope>
</reference>
<evidence type="ECO:0000256" key="1">
    <source>
        <dbReference type="ARBA" id="ARBA00022559"/>
    </source>
</evidence>
<dbReference type="PROSITE" id="PS51354">
    <property type="entry name" value="GLUTAREDOXIN_2"/>
    <property type="match status" value="1"/>
</dbReference>
<evidence type="ECO:0000256" key="2">
    <source>
        <dbReference type="ARBA" id="ARBA00023002"/>
    </source>
</evidence>
<dbReference type="SUPFAM" id="SSF52833">
    <property type="entry name" value="Thioredoxin-like"/>
    <property type="match status" value="1"/>
</dbReference>
<dbReference type="GO" id="GO:0034599">
    <property type="term" value="P:cellular response to oxidative stress"/>
    <property type="evidence" value="ECO:0007669"/>
    <property type="project" value="InterPro"/>
</dbReference>
<dbReference type="EMBL" id="NSIT01000187">
    <property type="protein sequence ID" value="PJE78416.1"/>
    <property type="molecule type" value="Genomic_DNA"/>
</dbReference>
<dbReference type="InterPro" id="IPR014025">
    <property type="entry name" value="Glutaredoxin_subgr"/>
</dbReference>
<keyword evidence="2 6" id="KW-0560">Oxidoreductase</keyword>
<dbReference type="CDD" id="cd03013">
    <property type="entry name" value="PRX5_like"/>
    <property type="match status" value="1"/>
</dbReference>
<dbReference type="InterPro" id="IPR011767">
    <property type="entry name" value="GLR_AS"/>
</dbReference>
<dbReference type="AlphaFoldDB" id="A0A2H9T5D0"/>
<dbReference type="GO" id="GO:0008379">
    <property type="term" value="F:thioredoxin peroxidase activity"/>
    <property type="evidence" value="ECO:0007669"/>
    <property type="project" value="InterPro"/>
</dbReference>
<accession>A0A2H9T5D0</accession>
<gene>
    <name evidence="6" type="ORF">CI610_02657</name>
</gene>
<dbReference type="PROSITE" id="PS51352">
    <property type="entry name" value="THIOREDOXIN_2"/>
    <property type="match status" value="1"/>
</dbReference>
<dbReference type="InterPro" id="IPR037944">
    <property type="entry name" value="PRX5-like"/>
</dbReference>
<dbReference type="PANTHER" id="PTHR10430:SF16">
    <property type="entry name" value="PEROXIREDOXIN-5, MITOCHONDRIAL"/>
    <property type="match status" value="1"/>
</dbReference>
<organism evidence="6">
    <name type="scientific">invertebrate metagenome</name>
    <dbReference type="NCBI Taxonomy" id="1711999"/>
    <lineage>
        <taxon>unclassified sequences</taxon>
        <taxon>metagenomes</taxon>
        <taxon>organismal metagenomes</taxon>
    </lineage>
</organism>
<dbReference type="InterPro" id="IPR011906">
    <property type="entry name" value="Glutaredoxin_dom"/>
</dbReference>
<dbReference type="Pfam" id="PF08534">
    <property type="entry name" value="Redoxin"/>
    <property type="match status" value="1"/>
</dbReference>
<feature type="domain" description="Thioredoxin" evidence="5">
    <location>
        <begin position="4"/>
        <end position="168"/>
    </location>
</feature>
<dbReference type="NCBIfam" id="TIGR02190">
    <property type="entry name" value="GlrX-dom"/>
    <property type="match status" value="1"/>
</dbReference>
<evidence type="ECO:0000313" key="6">
    <source>
        <dbReference type="EMBL" id="PJE78416.1"/>
    </source>
</evidence>
<dbReference type="Gene3D" id="3.40.30.10">
    <property type="entry name" value="Glutaredoxin"/>
    <property type="match status" value="2"/>
</dbReference>
<dbReference type="PANTHER" id="PTHR10430">
    <property type="entry name" value="PEROXIREDOXIN"/>
    <property type="match status" value="1"/>
</dbReference>
<dbReference type="GO" id="GO:0042744">
    <property type="term" value="P:hydrogen peroxide catabolic process"/>
    <property type="evidence" value="ECO:0007669"/>
    <property type="project" value="TreeGrafter"/>
</dbReference>
<dbReference type="PROSITE" id="PS00195">
    <property type="entry name" value="GLUTAREDOXIN_1"/>
    <property type="match status" value="1"/>
</dbReference>